<dbReference type="Gene3D" id="3.40.50.2000">
    <property type="entry name" value="Glycogen Phosphorylase B"/>
    <property type="match status" value="2"/>
</dbReference>
<dbReference type="Proteomes" id="UP000231436">
    <property type="component" value="Unassembled WGS sequence"/>
</dbReference>
<gene>
    <name evidence="5" type="ORF">COV05_00405</name>
</gene>
<dbReference type="CDD" id="cd03785">
    <property type="entry name" value="GT28_MurG"/>
    <property type="match status" value="1"/>
</dbReference>
<protein>
    <recommendedName>
        <fullName evidence="7">Undecaprenyldiphospho-muramoylpentapeptide beta-N-acetylglucosaminyltransferase</fullName>
    </recommendedName>
</protein>
<sequence length="364" mass="40612">MTLKAKRKRLVLPIDDFMKIVFTGGGTMGPVTPLLAVWEAWRVVDPTVEALWVGTKRGPERSTVEAQGIPFFSLPIARFPRYLSFEWLTFPFHFVWAFLKAIQIIRLQKPDLIASAGGFTAVPVIFAGNLLGVNSWVHQQDVELILTNKLTIPFADLVTVAWEQNRKDLGDRVRLVGNPVRPSRLLGVKERAYTQFALQKHKPTVLVFGGGTGALWLNEVMREIASELCVTANLIHVTGTGKMIESQHLDHHVFEFLDAEMADALAIADVVVCRAGLSTITELAALKKSAILIPLPRSPQEANAQMVNDACIVVDELHTSPQQLGETIQELLKDAERRKNLGEKMYQKLRTHIAEELVTMLQKI</sequence>
<keyword evidence="1" id="KW-0328">Glycosyltransferase</keyword>
<keyword evidence="2" id="KW-0808">Transferase</keyword>
<dbReference type="InterPro" id="IPR007235">
    <property type="entry name" value="Glyco_trans_28_C"/>
</dbReference>
<dbReference type="AlphaFoldDB" id="A0A2M8LIG0"/>
<dbReference type="GO" id="GO:1901137">
    <property type="term" value="P:carbohydrate derivative biosynthetic process"/>
    <property type="evidence" value="ECO:0007669"/>
    <property type="project" value="UniProtKB-ARBA"/>
</dbReference>
<dbReference type="PANTHER" id="PTHR21015">
    <property type="entry name" value="UDP-N-ACETYLGLUCOSAMINE--N-ACETYLMURAMYL-(PENTAPEPTIDE) PYROPHOSPHORYL-UNDECAPRENOL N-ACETYLGLUCOSAMINE TRANSFERASE 1"/>
    <property type="match status" value="1"/>
</dbReference>
<evidence type="ECO:0000259" key="3">
    <source>
        <dbReference type="Pfam" id="PF03033"/>
    </source>
</evidence>
<dbReference type="InterPro" id="IPR004276">
    <property type="entry name" value="GlycoTrans_28_N"/>
</dbReference>
<evidence type="ECO:0008006" key="7">
    <source>
        <dbReference type="Google" id="ProtNLM"/>
    </source>
</evidence>
<evidence type="ECO:0000259" key="4">
    <source>
        <dbReference type="Pfam" id="PF04101"/>
    </source>
</evidence>
<evidence type="ECO:0000313" key="6">
    <source>
        <dbReference type="Proteomes" id="UP000231436"/>
    </source>
</evidence>
<dbReference type="EMBL" id="PFEU01000003">
    <property type="protein sequence ID" value="PJE77224.1"/>
    <property type="molecule type" value="Genomic_DNA"/>
</dbReference>
<feature type="domain" description="Glycosyltransferase family 28 N-terminal" evidence="3">
    <location>
        <begin position="20"/>
        <end position="158"/>
    </location>
</feature>
<dbReference type="GO" id="GO:0005975">
    <property type="term" value="P:carbohydrate metabolic process"/>
    <property type="evidence" value="ECO:0007669"/>
    <property type="project" value="InterPro"/>
</dbReference>
<dbReference type="Pfam" id="PF03033">
    <property type="entry name" value="Glyco_transf_28"/>
    <property type="match status" value="1"/>
</dbReference>
<organism evidence="5 6">
    <name type="scientific">Candidatus Uhrbacteria bacterium CG10_big_fil_rev_8_21_14_0_10_48_16</name>
    <dbReference type="NCBI Taxonomy" id="1975038"/>
    <lineage>
        <taxon>Bacteria</taxon>
        <taxon>Candidatus Uhriibacteriota</taxon>
    </lineage>
</organism>
<feature type="domain" description="Glycosyl transferase family 28 C-terminal" evidence="4">
    <location>
        <begin position="204"/>
        <end position="349"/>
    </location>
</feature>
<accession>A0A2M8LIG0</accession>
<dbReference type="GO" id="GO:0016758">
    <property type="term" value="F:hexosyltransferase activity"/>
    <property type="evidence" value="ECO:0007669"/>
    <property type="project" value="InterPro"/>
</dbReference>
<evidence type="ECO:0000313" key="5">
    <source>
        <dbReference type="EMBL" id="PJE77224.1"/>
    </source>
</evidence>
<dbReference type="SUPFAM" id="SSF53756">
    <property type="entry name" value="UDP-Glycosyltransferase/glycogen phosphorylase"/>
    <property type="match status" value="1"/>
</dbReference>
<name>A0A2M8LIG0_9BACT</name>
<dbReference type="Pfam" id="PF04101">
    <property type="entry name" value="Glyco_tran_28_C"/>
    <property type="match status" value="1"/>
</dbReference>
<evidence type="ECO:0000256" key="1">
    <source>
        <dbReference type="ARBA" id="ARBA00022676"/>
    </source>
</evidence>
<reference evidence="6" key="1">
    <citation type="submission" date="2017-09" db="EMBL/GenBank/DDBJ databases">
        <title>Depth-based differentiation of microbial function through sediment-hosted aquifers and enrichment of novel symbionts in the deep terrestrial subsurface.</title>
        <authorList>
            <person name="Probst A.J."/>
            <person name="Ladd B."/>
            <person name="Jarett J.K."/>
            <person name="Geller-Mcgrath D.E."/>
            <person name="Sieber C.M.K."/>
            <person name="Emerson J.B."/>
            <person name="Anantharaman K."/>
            <person name="Thomas B.C."/>
            <person name="Malmstrom R."/>
            <person name="Stieglmeier M."/>
            <person name="Klingl A."/>
            <person name="Woyke T."/>
            <person name="Ryan C.M."/>
            <person name="Banfield J.F."/>
        </authorList>
    </citation>
    <scope>NUCLEOTIDE SEQUENCE [LARGE SCALE GENOMIC DNA]</scope>
</reference>
<comment type="caution">
    <text evidence="5">The sequence shown here is derived from an EMBL/GenBank/DDBJ whole genome shotgun (WGS) entry which is preliminary data.</text>
</comment>
<evidence type="ECO:0000256" key="2">
    <source>
        <dbReference type="ARBA" id="ARBA00022679"/>
    </source>
</evidence>
<proteinExistence type="predicted"/>
<dbReference type="PANTHER" id="PTHR21015:SF22">
    <property type="entry name" value="GLYCOSYLTRANSFERASE"/>
    <property type="match status" value="1"/>
</dbReference>